<name>A0AC58TX18_TOBAC</name>
<dbReference type="RefSeq" id="XP_075101773.1">
    <property type="nucleotide sequence ID" value="XM_075245672.1"/>
</dbReference>
<sequence length="214" mass="24342">MAEVDNEVPEKLGHNHPLFLNSNDNSGIILISLQLQGPENYSVWSRAMRIAILGRNKLGFIDGRCKRESYGPNLVDLWDRFNAIVLSWIMNCISPELLSGIVYSSNVSAVWNDMKEKFDKVDLSRIFQIHKSIATVNQGTSSISSYFSKLRLLWAEFDSLAPIPGCDYEKSREFVVFMEKLKLLQFLMGLNESYEQARNQLLMMIPALSVNKAS</sequence>
<gene>
    <name evidence="2" type="primary">LOC142177206</name>
</gene>
<proteinExistence type="predicted"/>
<evidence type="ECO:0000313" key="2">
    <source>
        <dbReference type="RefSeq" id="XP_075101773.1"/>
    </source>
</evidence>
<dbReference type="Proteomes" id="UP000790787">
    <property type="component" value="Chromosome 23"/>
</dbReference>
<reference evidence="1" key="1">
    <citation type="journal article" date="2014" name="Nat. Commun.">
        <title>The tobacco genome sequence and its comparison with those of tomato and potato.</title>
        <authorList>
            <person name="Sierro N."/>
            <person name="Battey J.N."/>
            <person name="Ouadi S."/>
            <person name="Bakaher N."/>
            <person name="Bovet L."/>
            <person name="Willig A."/>
            <person name="Goepfert S."/>
            <person name="Peitsch M.C."/>
            <person name="Ivanov N.V."/>
        </authorList>
    </citation>
    <scope>NUCLEOTIDE SEQUENCE [LARGE SCALE GENOMIC DNA]</scope>
</reference>
<evidence type="ECO:0000313" key="1">
    <source>
        <dbReference type="Proteomes" id="UP000790787"/>
    </source>
</evidence>
<protein>
    <submittedName>
        <fullName evidence="2">Uncharacterized protein LOC142177206</fullName>
    </submittedName>
</protein>
<reference evidence="2" key="2">
    <citation type="submission" date="2025-08" db="UniProtKB">
        <authorList>
            <consortium name="RefSeq"/>
        </authorList>
    </citation>
    <scope>IDENTIFICATION</scope>
    <source>
        <tissue evidence="2">Leaf</tissue>
    </source>
</reference>
<accession>A0AC58TX18</accession>
<keyword evidence="1" id="KW-1185">Reference proteome</keyword>
<organism evidence="1 2">
    <name type="scientific">Nicotiana tabacum</name>
    <name type="common">Common tobacco</name>
    <dbReference type="NCBI Taxonomy" id="4097"/>
    <lineage>
        <taxon>Eukaryota</taxon>
        <taxon>Viridiplantae</taxon>
        <taxon>Streptophyta</taxon>
        <taxon>Embryophyta</taxon>
        <taxon>Tracheophyta</taxon>
        <taxon>Spermatophyta</taxon>
        <taxon>Magnoliopsida</taxon>
        <taxon>eudicotyledons</taxon>
        <taxon>Gunneridae</taxon>
        <taxon>Pentapetalae</taxon>
        <taxon>asterids</taxon>
        <taxon>lamiids</taxon>
        <taxon>Solanales</taxon>
        <taxon>Solanaceae</taxon>
        <taxon>Nicotianoideae</taxon>
        <taxon>Nicotianeae</taxon>
        <taxon>Nicotiana</taxon>
    </lineage>
</organism>